<dbReference type="InterPro" id="IPR050272">
    <property type="entry name" value="Isochorismatase-like_hydrls"/>
</dbReference>
<proteinExistence type="predicted"/>
<keyword evidence="4" id="KW-1185">Reference proteome</keyword>
<evidence type="ECO:0000259" key="2">
    <source>
        <dbReference type="Pfam" id="PF00857"/>
    </source>
</evidence>
<dbReference type="AlphaFoldDB" id="A0AAW9RL18"/>
<sequence>MTVIQFPRHTEDLGTPLFVFLDLQQEYISDGRAYALSGRDPWWSNSLRLLDFARDRGLPVAHFRQLRREPFFNRATPFAEWIEEFRPRPHEMVFERSHPSCYSNDSFSTLLDSLSSPFFLLAGLTCESNCLSTIFDAHHRGHKTTLVSDASASKALGDHDEREVHEIVAEIAGLFCDVTSTSQIVSRYTGRKPSLAG</sequence>
<dbReference type="Gene3D" id="3.40.50.850">
    <property type="entry name" value="Isochorismatase-like"/>
    <property type="match status" value="1"/>
</dbReference>
<organism evidence="3 4">
    <name type="scientific">Microbaculum marinum</name>
    <dbReference type="NCBI Taxonomy" id="1764581"/>
    <lineage>
        <taxon>Bacteria</taxon>
        <taxon>Pseudomonadati</taxon>
        <taxon>Pseudomonadota</taxon>
        <taxon>Alphaproteobacteria</taxon>
        <taxon>Hyphomicrobiales</taxon>
        <taxon>Tepidamorphaceae</taxon>
        <taxon>Microbaculum</taxon>
    </lineage>
</organism>
<evidence type="ECO:0000313" key="4">
    <source>
        <dbReference type="Proteomes" id="UP001378188"/>
    </source>
</evidence>
<dbReference type="InterPro" id="IPR000868">
    <property type="entry name" value="Isochorismatase-like_dom"/>
</dbReference>
<dbReference type="InterPro" id="IPR036380">
    <property type="entry name" value="Isochorismatase-like_sf"/>
</dbReference>
<protein>
    <submittedName>
        <fullName evidence="3">Isochorismatase family protein</fullName>
    </submittedName>
</protein>
<evidence type="ECO:0000256" key="1">
    <source>
        <dbReference type="ARBA" id="ARBA00022801"/>
    </source>
</evidence>
<accession>A0AAW9RL18</accession>
<keyword evidence="1" id="KW-0378">Hydrolase</keyword>
<reference evidence="3 4" key="1">
    <citation type="submission" date="2024-02" db="EMBL/GenBank/DDBJ databases">
        <title>Genome analysis and characterization of Microbaculum marinisediminis sp. nov., isolated from marine sediment.</title>
        <authorList>
            <person name="Du Z.-J."/>
            <person name="Ye Y.-Q."/>
            <person name="Zhang Z.-R."/>
            <person name="Yuan S.-M."/>
            <person name="Zhang X.-Y."/>
        </authorList>
    </citation>
    <scope>NUCLEOTIDE SEQUENCE [LARGE SCALE GENOMIC DNA]</scope>
    <source>
        <strain evidence="3 4">SDUM1044001</strain>
    </source>
</reference>
<dbReference type="GO" id="GO:0016787">
    <property type="term" value="F:hydrolase activity"/>
    <property type="evidence" value="ECO:0007669"/>
    <property type="project" value="UniProtKB-KW"/>
</dbReference>
<dbReference type="EMBL" id="JAZHOF010000002">
    <property type="protein sequence ID" value="MEJ8570937.1"/>
    <property type="molecule type" value="Genomic_DNA"/>
</dbReference>
<comment type="caution">
    <text evidence="3">The sequence shown here is derived from an EMBL/GenBank/DDBJ whole genome shotgun (WGS) entry which is preliminary data.</text>
</comment>
<feature type="domain" description="Isochorismatase-like" evidence="2">
    <location>
        <begin position="17"/>
        <end position="160"/>
    </location>
</feature>
<dbReference type="PANTHER" id="PTHR43540:SF15">
    <property type="entry name" value="BLR5631 PROTEIN"/>
    <property type="match status" value="1"/>
</dbReference>
<dbReference type="Pfam" id="PF00857">
    <property type="entry name" value="Isochorismatase"/>
    <property type="match status" value="1"/>
</dbReference>
<name>A0AAW9RL18_9HYPH</name>
<evidence type="ECO:0000313" key="3">
    <source>
        <dbReference type="EMBL" id="MEJ8570937.1"/>
    </source>
</evidence>
<gene>
    <name evidence="3" type="ORF">V3328_05610</name>
</gene>
<dbReference type="Proteomes" id="UP001378188">
    <property type="component" value="Unassembled WGS sequence"/>
</dbReference>
<dbReference type="RefSeq" id="WP_340328633.1">
    <property type="nucleotide sequence ID" value="NZ_JAZHOF010000002.1"/>
</dbReference>
<dbReference type="SUPFAM" id="SSF52499">
    <property type="entry name" value="Isochorismatase-like hydrolases"/>
    <property type="match status" value="1"/>
</dbReference>
<dbReference type="PANTHER" id="PTHR43540">
    <property type="entry name" value="PEROXYUREIDOACRYLATE/UREIDOACRYLATE AMIDOHYDROLASE-RELATED"/>
    <property type="match status" value="1"/>
</dbReference>